<dbReference type="InterPro" id="IPR000572">
    <property type="entry name" value="OxRdtase_Mopterin-bd_dom"/>
</dbReference>
<evidence type="ECO:0000259" key="2">
    <source>
        <dbReference type="Pfam" id="PF00174"/>
    </source>
</evidence>
<dbReference type="CDD" id="cd00321">
    <property type="entry name" value="SO_family_Moco"/>
    <property type="match status" value="1"/>
</dbReference>
<evidence type="ECO:0000313" key="3">
    <source>
        <dbReference type="EMBL" id="MFC0547197.1"/>
    </source>
</evidence>
<dbReference type="Proteomes" id="UP001589810">
    <property type="component" value="Unassembled WGS sequence"/>
</dbReference>
<sequence length="380" mass="41804">MGRLKGIADRLQDKAFGLLRFKSAVHDPKVTSRIGTWLGIAFTICFVTGVISHFIQHPAAWFYWPSRPVNLYRITQGAHVISGVAAIPLLIAKLWTVYPKLFERPAVKSVLHGLERISILVLAGAAFFELASGTFNAAQNYPWSFFFTTAHYAVAWIAFGSLLVHIAVKLPIIRESLTKEKRREIDVSRRAFLRTTWLTSGVAVLVFGGSTIPFLRNVSALSERSNNGTQGLPVNRTAMEANVQTVDASWRLEVVGPNGTTTFSREQLQSMRQTTAALPIACVEGWSQTANWSGVPVMDLLEAVGAPRGSSLRISSMEKGGLYNSTTLPGTHTADPLTLLALRLEGKVLDLDHGYPCRIIAPSRPGVLQTKWVRRLEVIT</sequence>
<gene>
    <name evidence="3" type="ORF">ACFFH7_37200</name>
</gene>
<dbReference type="Pfam" id="PF00174">
    <property type="entry name" value="Oxidored_molyb"/>
    <property type="match status" value="1"/>
</dbReference>
<feature type="transmembrane region" description="Helical" evidence="1">
    <location>
        <begin position="37"/>
        <end position="56"/>
    </location>
</feature>
<dbReference type="EMBL" id="JBHLUD010000013">
    <property type="protein sequence ID" value="MFC0547197.1"/>
    <property type="molecule type" value="Genomic_DNA"/>
</dbReference>
<feature type="transmembrane region" description="Helical" evidence="1">
    <location>
        <begin position="117"/>
        <end position="138"/>
    </location>
</feature>
<accession>A0ABV6N4I0</accession>
<dbReference type="SUPFAM" id="SSF56524">
    <property type="entry name" value="Oxidoreductase molybdopterin-binding domain"/>
    <property type="match status" value="1"/>
</dbReference>
<dbReference type="Gene3D" id="3.90.420.10">
    <property type="entry name" value="Oxidoreductase, molybdopterin-binding domain"/>
    <property type="match status" value="1"/>
</dbReference>
<dbReference type="InterPro" id="IPR036374">
    <property type="entry name" value="OxRdtase_Mopterin-bd_sf"/>
</dbReference>
<feature type="transmembrane region" description="Helical" evidence="1">
    <location>
        <begin position="76"/>
        <end position="96"/>
    </location>
</feature>
<reference evidence="3 4" key="1">
    <citation type="submission" date="2024-09" db="EMBL/GenBank/DDBJ databases">
        <authorList>
            <person name="Sun Q."/>
            <person name="Mori K."/>
        </authorList>
    </citation>
    <scope>NUCLEOTIDE SEQUENCE [LARGE SCALE GENOMIC DNA]</scope>
    <source>
        <strain evidence="3 4">TBRC 1432</strain>
    </source>
</reference>
<dbReference type="PRINTS" id="PR00407">
    <property type="entry name" value="EUMOPTERIN"/>
</dbReference>
<feature type="domain" description="Oxidoreductase molybdopterin-binding" evidence="2">
    <location>
        <begin position="244"/>
        <end position="379"/>
    </location>
</feature>
<evidence type="ECO:0000256" key="1">
    <source>
        <dbReference type="SAM" id="Phobius"/>
    </source>
</evidence>
<proteinExistence type="predicted"/>
<feature type="transmembrane region" description="Helical" evidence="1">
    <location>
        <begin position="150"/>
        <end position="170"/>
    </location>
</feature>
<evidence type="ECO:0000313" key="4">
    <source>
        <dbReference type="Proteomes" id="UP001589810"/>
    </source>
</evidence>
<keyword evidence="1" id="KW-1133">Transmembrane helix</keyword>
<organism evidence="3 4">
    <name type="scientific">Kutzneria chonburiensis</name>
    <dbReference type="NCBI Taxonomy" id="1483604"/>
    <lineage>
        <taxon>Bacteria</taxon>
        <taxon>Bacillati</taxon>
        <taxon>Actinomycetota</taxon>
        <taxon>Actinomycetes</taxon>
        <taxon>Pseudonocardiales</taxon>
        <taxon>Pseudonocardiaceae</taxon>
        <taxon>Kutzneria</taxon>
    </lineage>
</organism>
<keyword evidence="1" id="KW-0472">Membrane</keyword>
<dbReference type="PANTHER" id="PTHR43032">
    <property type="entry name" value="PROTEIN-METHIONINE-SULFOXIDE REDUCTASE"/>
    <property type="match status" value="1"/>
</dbReference>
<dbReference type="PANTHER" id="PTHR43032:SF2">
    <property type="entry name" value="BLL0505 PROTEIN"/>
    <property type="match status" value="1"/>
</dbReference>
<feature type="transmembrane region" description="Helical" evidence="1">
    <location>
        <begin position="191"/>
        <end position="215"/>
    </location>
</feature>
<comment type="caution">
    <text evidence="3">The sequence shown here is derived from an EMBL/GenBank/DDBJ whole genome shotgun (WGS) entry which is preliminary data.</text>
</comment>
<protein>
    <submittedName>
        <fullName evidence="3">Molybdopterin-dependent oxidoreductase</fullName>
    </submittedName>
</protein>
<keyword evidence="4" id="KW-1185">Reference proteome</keyword>
<dbReference type="RefSeq" id="WP_379794477.1">
    <property type="nucleotide sequence ID" value="NZ_CP097263.1"/>
</dbReference>
<name>A0ABV6N4I0_9PSEU</name>
<dbReference type="InterPro" id="IPR008335">
    <property type="entry name" value="Mopterin_OxRdtase_euk"/>
</dbReference>
<keyword evidence="1" id="KW-0812">Transmembrane</keyword>